<dbReference type="OrthoDB" id="2000422at2"/>
<gene>
    <name evidence="2" type="ORF">SAMN02745229_01374</name>
</gene>
<evidence type="ECO:0000256" key="1">
    <source>
        <dbReference type="SAM" id="Phobius"/>
    </source>
</evidence>
<keyword evidence="1" id="KW-0812">Transmembrane</keyword>
<feature type="transmembrane region" description="Helical" evidence="1">
    <location>
        <begin position="26"/>
        <end position="46"/>
    </location>
</feature>
<organism evidence="2 3">
    <name type="scientific">Butyrivibrio fibrisolvens DSM 3071</name>
    <dbReference type="NCBI Taxonomy" id="1121131"/>
    <lineage>
        <taxon>Bacteria</taxon>
        <taxon>Bacillati</taxon>
        <taxon>Bacillota</taxon>
        <taxon>Clostridia</taxon>
        <taxon>Lachnospirales</taxon>
        <taxon>Lachnospiraceae</taxon>
        <taxon>Butyrivibrio</taxon>
    </lineage>
</organism>
<protein>
    <submittedName>
        <fullName evidence="2">Capsular polysaccharide biosynthesis protein</fullName>
    </submittedName>
</protein>
<evidence type="ECO:0000313" key="3">
    <source>
        <dbReference type="Proteomes" id="UP000184278"/>
    </source>
</evidence>
<keyword evidence="3" id="KW-1185">Reference proteome</keyword>
<dbReference type="AlphaFoldDB" id="A0A1M5XWS5"/>
<reference evidence="3" key="1">
    <citation type="submission" date="2016-11" db="EMBL/GenBank/DDBJ databases">
        <authorList>
            <person name="Varghese N."/>
            <person name="Submissions S."/>
        </authorList>
    </citation>
    <scope>NUCLEOTIDE SEQUENCE [LARGE SCALE GENOMIC DNA]</scope>
    <source>
        <strain evidence="3">DSM 3071</strain>
    </source>
</reference>
<sequence>MALEDTGHRSENMNIRSFYGRLVRKIWLLPLAAVIGAVVGFILYFASHVIYGPARTYETTSMLYLIFAPDESGEVYDHYNGYTWNQLMTTDDIVNTTMDNLKQMGITELASGSETPGSIEGGVTRDEVLRSTTAAVPSDLRYLVITINNADKDLAQAILIATDNALISYGQKRDEFISIKLEREDESAKLEAVTDRTVVATALGAGIFVILMIMAMMLMDAMDDAVYVPEDAEKRYHMPVLGVMPGDGQELPTRFKNELLACSKKILGSHSSIAVISASDVEGSEDATKSVEEFKKIVKGTFNFDRTKIEAMPVPGSTLESYREASDCEGVVILVPAGERRGAFVEHMISQLHKHDCPVLGIIVTKADMGFLKWYYRIK</sequence>
<keyword evidence="1" id="KW-1133">Transmembrane helix</keyword>
<dbReference type="GO" id="GO:0004713">
    <property type="term" value="F:protein tyrosine kinase activity"/>
    <property type="evidence" value="ECO:0007669"/>
    <property type="project" value="TreeGrafter"/>
</dbReference>
<dbReference type="GeneID" id="89511457"/>
<accession>A0A1M5XWS5</accession>
<dbReference type="Proteomes" id="UP000184278">
    <property type="component" value="Unassembled WGS sequence"/>
</dbReference>
<dbReference type="GO" id="GO:0005886">
    <property type="term" value="C:plasma membrane"/>
    <property type="evidence" value="ECO:0007669"/>
    <property type="project" value="TreeGrafter"/>
</dbReference>
<dbReference type="PANTHER" id="PTHR32309:SF13">
    <property type="entry name" value="FERRIC ENTEROBACTIN TRANSPORT PROTEIN FEPE"/>
    <property type="match status" value="1"/>
</dbReference>
<dbReference type="STRING" id="1121131.SAMN02745229_01374"/>
<proteinExistence type="predicted"/>
<dbReference type="EMBL" id="FQXK01000010">
    <property type="protein sequence ID" value="SHI04250.1"/>
    <property type="molecule type" value="Genomic_DNA"/>
</dbReference>
<name>A0A1M5XWS5_BUTFI</name>
<dbReference type="RefSeq" id="WP_073386565.1">
    <property type="nucleotide sequence ID" value="NZ_FQXK01000010.1"/>
</dbReference>
<evidence type="ECO:0000313" key="2">
    <source>
        <dbReference type="EMBL" id="SHI04250.1"/>
    </source>
</evidence>
<dbReference type="PANTHER" id="PTHR32309">
    <property type="entry name" value="TYROSINE-PROTEIN KINASE"/>
    <property type="match status" value="1"/>
</dbReference>
<dbReference type="InterPro" id="IPR050445">
    <property type="entry name" value="Bact_polysacc_biosynth/exp"/>
</dbReference>
<feature type="transmembrane region" description="Helical" evidence="1">
    <location>
        <begin position="198"/>
        <end position="219"/>
    </location>
</feature>
<keyword evidence="1" id="KW-0472">Membrane</keyword>